<name>A0A2I0AB28_9ASPA</name>
<organism evidence="2 3">
    <name type="scientific">Apostasia shenzhenica</name>
    <dbReference type="NCBI Taxonomy" id="1088818"/>
    <lineage>
        <taxon>Eukaryota</taxon>
        <taxon>Viridiplantae</taxon>
        <taxon>Streptophyta</taxon>
        <taxon>Embryophyta</taxon>
        <taxon>Tracheophyta</taxon>
        <taxon>Spermatophyta</taxon>
        <taxon>Magnoliopsida</taxon>
        <taxon>Liliopsida</taxon>
        <taxon>Asparagales</taxon>
        <taxon>Orchidaceae</taxon>
        <taxon>Apostasioideae</taxon>
        <taxon>Apostasia</taxon>
    </lineage>
</organism>
<protein>
    <recommendedName>
        <fullName evidence="1">DUF8040 domain-containing protein</fullName>
    </recommendedName>
</protein>
<evidence type="ECO:0000313" key="3">
    <source>
        <dbReference type="Proteomes" id="UP000236161"/>
    </source>
</evidence>
<evidence type="ECO:0000259" key="1">
    <source>
        <dbReference type="Pfam" id="PF26138"/>
    </source>
</evidence>
<dbReference type="Proteomes" id="UP000236161">
    <property type="component" value="Unassembled WGS sequence"/>
</dbReference>
<keyword evidence="3" id="KW-1185">Reference proteome</keyword>
<feature type="domain" description="DUF8040" evidence="1">
    <location>
        <begin position="16"/>
        <end position="99"/>
    </location>
</feature>
<sequence>MHKRPFTGLQNLEYMLQHDHPQVCFNVKRMHSDALIALRNRLVSSGLMQDSRHVPAIEQLGIFIHIIAFSSGDRECAETFQHSLETISRYFNSTLRAVTSLASKFLQLPTLSTPFCPKLRKDKRF</sequence>
<accession>A0A2I0AB28</accession>
<dbReference type="EMBL" id="KZ452001">
    <property type="protein sequence ID" value="PKA52757.1"/>
    <property type="molecule type" value="Genomic_DNA"/>
</dbReference>
<gene>
    <name evidence="2" type="ORF">AXF42_Ash001738</name>
</gene>
<reference evidence="2 3" key="1">
    <citation type="journal article" date="2017" name="Nature">
        <title>The Apostasia genome and the evolution of orchids.</title>
        <authorList>
            <person name="Zhang G.Q."/>
            <person name="Liu K.W."/>
            <person name="Li Z."/>
            <person name="Lohaus R."/>
            <person name="Hsiao Y.Y."/>
            <person name="Niu S.C."/>
            <person name="Wang J.Y."/>
            <person name="Lin Y.C."/>
            <person name="Xu Q."/>
            <person name="Chen L.J."/>
            <person name="Yoshida K."/>
            <person name="Fujiwara S."/>
            <person name="Wang Z.W."/>
            <person name="Zhang Y.Q."/>
            <person name="Mitsuda N."/>
            <person name="Wang M."/>
            <person name="Liu G.H."/>
            <person name="Pecoraro L."/>
            <person name="Huang H.X."/>
            <person name="Xiao X.J."/>
            <person name="Lin M."/>
            <person name="Wu X.Y."/>
            <person name="Wu W.L."/>
            <person name="Chen Y.Y."/>
            <person name="Chang S.B."/>
            <person name="Sakamoto S."/>
            <person name="Ohme-Takagi M."/>
            <person name="Yagi M."/>
            <person name="Zeng S.J."/>
            <person name="Shen C.Y."/>
            <person name="Yeh C.M."/>
            <person name="Luo Y.B."/>
            <person name="Tsai W.C."/>
            <person name="Van de Peer Y."/>
            <person name="Liu Z.J."/>
        </authorList>
    </citation>
    <scope>NUCLEOTIDE SEQUENCE [LARGE SCALE GENOMIC DNA]</scope>
    <source>
        <strain evidence="3">cv. Shenzhen</strain>
        <tissue evidence="2">Stem</tissue>
    </source>
</reference>
<dbReference type="STRING" id="1088818.A0A2I0AB28"/>
<dbReference type="InterPro" id="IPR058353">
    <property type="entry name" value="DUF8040"/>
</dbReference>
<dbReference type="Pfam" id="PF26138">
    <property type="entry name" value="DUF8040"/>
    <property type="match status" value="1"/>
</dbReference>
<dbReference type="AlphaFoldDB" id="A0A2I0AB28"/>
<evidence type="ECO:0000313" key="2">
    <source>
        <dbReference type="EMBL" id="PKA52757.1"/>
    </source>
</evidence>
<dbReference type="OrthoDB" id="1110277at2759"/>
<proteinExistence type="predicted"/>